<dbReference type="GO" id="GO:0003677">
    <property type="term" value="F:DNA binding"/>
    <property type="evidence" value="ECO:0007669"/>
    <property type="project" value="InterPro"/>
</dbReference>
<dbReference type="InterPro" id="IPR018561">
    <property type="entry name" value="AosR"/>
</dbReference>
<keyword evidence="2" id="KW-1185">Reference proteome</keyword>
<dbReference type="AlphaFoldDB" id="A0A7W9FPW5"/>
<proteinExistence type="predicted"/>
<organism evidence="1 2">
    <name type="scientific">Prosthecomicrobium pneumaticum</name>
    <dbReference type="NCBI Taxonomy" id="81895"/>
    <lineage>
        <taxon>Bacteria</taxon>
        <taxon>Pseudomonadati</taxon>
        <taxon>Pseudomonadota</taxon>
        <taxon>Alphaproteobacteria</taxon>
        <taxon>Hyphomicrobiales</taxon>
        <taxon>Kaistiaceae</taxon>
        <taxon>Prosthecomicrobium</taxon>
    </lineage>
</organism>
<sequence>MGSEGIGSVQQDAAAAMTLREFCDRHSVSRMTAHREMVAGRLRAVKAGRRVLIRAEDARAWLAALPGARVGG</sequence>
<dbReference type="Proteomes" id="UP000523821">
    <property type="component" value="Unassembled WGS sequence"/>
</dbReference>
<dbReference type="InterPro" id="IPR010093">
    <property type="entry name" value="SinI_DNA-bd"/>
</dbReference>
<dbReference type="NCBIfam" id="TIGR01764">
    <property type="entry name" value="excise"/>
    <property type="match status" value="1"/>
</dbReference>
<name>A0A7W9FPW5_9HYPH</name>
<evidence type="ECO:0000313" key="1">
    <source>
        <dbReference type="EMBL" id="MBB5754622.1"/>
    </source>
</evidence>
<gene>
    <name evidence="1" type="ORF">GGQ63_003710</name>
</gene>
<comment type="caution">
    <text evidence="1">The sequence shown here is derived from an EMBL/GenBank/DDBJ whole genome shotgun (WGS) entry which is preliminary data.</text>
</comment>
<protein>
    <submittedName>
        <fullName evidence="1">Excisionase family DNA binding protein</fullName>
    </submittedName>
</protein>
<dbReference type="EMBL" id="JACHOO010000009">
    <property type="protein sequence ID" value="MBB5754622.1"/>
    <property type="molecule type" value="Genomic_DNA"/>
</dbReference>
<evidence type="ECO:0000313" key="2">
    <source>
        <dbReference type="Proteomes" id="UP000523821"/>
    </source>
</evidence>
<reference evidence="1 2" key="1">
    <citation type="submission" date="2020-08" db="EMBL/GenBank/DDBJ databases">
        <title>Genomic Encyclopedia of Type Strains, Phase IV (KMG-IV): sequencing the most valuable type-strain genomes for metagenomic binning, comparative biology and taxonomic classification.</title>
        <authorList>
            <person name="Goeker M."/>
        </authorList>
    </citation>
    <scope>NUCLEOTIDE SEQUENCE [LARGE SCALE GENOMIC DNA]</scope>
    <source>
        <strain evidence="1 2">DSM 16268</strain>
    </source>
</reference>
<dbReference type="Pfam" id="PF09438">
    <property type="entry name" value="DUF2017"/>
    <property type="match status" value="1"/>
</dbReference>
<accession>A0A7W9FPW5</accession>